<dbReference type="Proteomes" id="UP001301326">
    <property type="component" value="Chromosome"/>
</dbReference>
<dbReference type="EMBL" id="CP124756">
    <property type="protein sequence ID" value="WGZ92700.1"/>
    <property type="molecule type" value="Genomic_DNA"/>
</dbReference>
<name>A0AA95KK84_9GAMM</name>
<organism evidence="1">
    <name type="scientific">Candidatus Thiothrix putei</name>
    <dbReference type="NCBI Taxonomy" id="3080811"/>
    <lineage>
        <taxon>Bacteria</taxon>
        <taxon>Pseudomonadati</taxon>
        <taxon>Pseudomonadota</taxon>
        <taxon>Gammaproteobacteria</taxon>
        <taxon>Thiotrichales</taxon>
        <taxon>Thiotrichaceae</taxon>
        <taxon>Thiothrix</taxon>
    </lineage>
</organism>
<accession>A0AA95KK84</accession>
<reference evidence="1" key="2">
    <citation type="submission" date="2023-04" db="EMBL/GenBank/DDBJ databases">
        <authorList>
            <person name="Beletskiy A.V."/>
            <person name="Mardanov A.V."/>
            <person name="Ravin N.V."/>
        </authorList>
    </citation>
    <scope>NUCLEOTIDE SEQUENCE</scope>
    <source>
        <strain evidence="1">GKL-02</strain>
    </source>
</reference>
<dbReference type="AlphaFoldDB" id="A0AA95KK84"/>
<proteinExistence type="predicted"/>
<sequence>MALFSKENISLVLSILAILISVWQASISIWQTNITKTHNETSIAPDLSIDYDDKNGKFGIINKGFGSAKFGDLYVIVNNKETKINNNNEFKYITNSLDISGEYTTTFLGTKEPIAKDENIPILEYKPQENPGLKNKIRFRFTYSDYYNNQYEYPE</sequence>
<protein>
    <submittedName>
        <fullName evidence="1">Uncharacterized protein</fullName>
    </submittedName>
</protein>
<gene>
    <name evidence="1" type="ORF">QJT81_12600</name>
</gene>
<dbReference type="KEGG" id="tput:QJT81_12600"/>
<evidence type="ECO:0000313" key="1">
    <source>
        <dbReference type="EMBL" id="WGZ92700.1"/>
    </source>
</evidence>
<reference evidence="1" key="1">
    <citation type="journal article" date="2023" name="Int. J. Mol. Sci.">
        <title>Metagenomics Revealed a New Genus 'Candidatus Thiocaldithrix dubininis' gen. nov., sp. nov. and a New Species 'Candidatus Thiothrix putei' sp. nov. in the Family Thiotrichaceae, Some Members of Which Have Traits of Both Na+- and H+-Motive Energetics.</title>
        <authorList>
            <person name="Ravin N.V."/>
            <person name="Muntyan M.S."/>
            <person name="Smolyakov D.D."/>
            <person name="Rudenko T.S."/>
            <person name="Beletsky A.V."/>
            <person name="Mardanov A.V."/>
            <person name="Grabovich M.Y."/>
        </authorList>
    </citation>
    <scope>NUCLEOTIDE SEQUENCE</scope>
    <source>
        <strain evidence="1">GKL-02</strain>
    </source>
</reference>